<dbReference type="GO" id="GO:0000981">
    <property type="term" value="F:DNA-binding transcription factor activity, RNA polymerase II-specific"/>
    <property type="evidence" value="ECO:0007669"/>
    <property type="project" value="TreeGrafter"/>
</dbReference>
<name>A0AAJ8BJA6_LATCA</name>
<dbReference type="GO" id="GO:0008270">
    <property type="term" value="F:zinc ion binding"/>
    <property type="evidence" value="ECO:0007669"/>
    <property type="project" value="UniProtKB-KW"/>
</dbReference>
<dbReference type="InterPro" id="IPR029400">
    <property type="entry name" value="TINF2_N"/>
</dbReference>
<dbReference type="SMART" id="SM00355">
    <property type="entry name" value="ZnF_C2H2"/>
    <property type="match status" value="9"/>
</dbReference>
<dbReference type="FunFam" id="3.30.160.60:FF:001370">
    <property type="entry name" value="Zinc finger protein"/>
    <property type="match status" value="1"/>
</dbReference>
<dbReference type="FunFam" id="3.30.160.60:FF:000446">
    <property type="entry name" value="Zinc finger protein"/>
    <property type="match status" value="1"/>
</dbReference>
<dbReference type="Pfam" id="PF14973">
    <property type="entry name" value="TINF2_N"/>
    <property type="match status" value="1"/>
</dbReference>
<dbReference type="Gene3D" id="3.30.160.60">
    <property type="entry name" value="Classic Zinc Finger"/>
    <property type="match status" value="9"/>
</dbReference>
<evidence type="ECO:0000256" key="11">
    <source>
        <dbReference type="PROSITE-ProRule" id="PRU00042"/>
    </source>
</evidence>
<sequence length="785" mass="89436">MACAPTTHAPESKMDSRFAERLCEEIRRHPHLYDSSLKEYKDNQMVMNSWREIAHTLGRDECACRQKWKYLRDRYVRAKRKMKGGSARVPPIVAMLDWLSGFIKHRPTESNFSAENVRMRGKPDQRGQTQALNCSTNGIACAYARPEQSADAENPRLPPSSLHLLVPPLRLMSACMWQVAQERNVDQYDRLADFMTLVTEMVPELLNYKQKTQLILGLRARLILELLKRMDKVDSTAIHDHLNGFQQWTTNCIYKEDQDGELESSKSAFVELVQTLLGDQSQKEIFFKEVFPLQYGVRFDTALQILVWEFFYRLEEFLPVPSFSQVFSMFDLSSSDEQLEQFVSNHEGLTNILQRQQERQKLTKSEFTFTSDTILSTLASKQISAAPEDHVDQKMHWGGADGKRDAEKPWEGNQIKLEEEPQEVNSYSVEDGCEDDEETDDSSIDTNVNSPLQEYGLSPLTSSPRSEEAADDRETAGEAASQPSRCSDDSVEGGKQHLDLSGDKELPEESTIQSSTAANVSCLLSENSLRADKNTCLECGKTFSSCSALKNHRFVHTSARPFKCTQCDKTYKSRKDLNQHVLSHSQPKVMCFACSLCEKRFSSQGLLTVHLRHHTGERPFACSYCDKRFLTKSVLKSHVRIHTGERPYACPLCDKKFTQLYPRTVHLRMHMKEKPYLCSTCGMSFCSSGALLVHSRSHTGERPYQCESCGKGFATAVQLTLHRRSHTGERPYACSECDKSFHSSSGLKKHMRTHTGEKPHKCLTCHKTFSQKSNMKIHLKVHKKI</sequence>
<keyword evidence="8" id="KW-0238">DNA-binding</keyword>
<accession>A0AAJ8BJA6</accession>
<dbReference type="InterPro" id="IPR006578">
    <property type="entry name" value="MADF-dom"/>
</dbReference>
<dbReference type="Pfam" id="PF10545">
    <property type="entry name" value="MADF_DNA_bdg"/>
    <property type="match status" value="1"/>
</dbReference>
<evidence type="ECO:0000256" key="10">
    <source>
        <dbReference type="ARBA" id="ARBA00023242"/>
    </source>
</evidence>
<dbReference type="Pfam" id="PF00096">
    <property type="entry name" value="zf-C2H2"/>
    <property type="match status" value="8"/>
</dbReference>
<dbReference type="FunFam" id="3.30.160.60:FF:002343">
    <property type="entry name" value="Zinc finger protein 33A"/>
    <property type="match status" value="1"/>
</dbReference>
<dbReference type="SUPFAM" id="SSF57667">
    <property type="entry name" value="beta-beta-alpha zinc fingers"/>
    <property type="match status" value="5"/>
</dbReference>
<feature type="domain" description="C2H2-type" evidence="13">
    <location>
        <begin position="648"/>
        <end position="675"/>
    </location>
</feature>
<feature type="compositionally biased region" description="Basic and acidic residues" evidence="12">
    <location>
        <begin position="387"/>
        <end position="410"/>
    </location>
</feature>
<keyword evidence="7" id="KW-0805">Transcription regulation</keyword>
<dbReference type="FunFam" id="3.30.160.60:FF:001485">
    <property type="entry name" value="Krueppel-related zinc finger protein"/>
    <property type="match status" value="1"/>
</dbReference>
<dbReference type="InterPro" id="IPR013087">
    <property type="entry name" value="Znf_C2H2_type"/>
</dbReference>
<evidence type="ECO:0000256" key="5">
    <source>
        <dbReference type="ARBA" id="ARBA00022771"/>
    </source>
</evidence>
<dbReference type="KEGG" id="lcf:108890154"/>
<comment type="subcellular location">
    <subcellularLocation>
        <location evidence="1">Nucleus</location>
    </subcellularLocation>
</comment>
<keyword evidence="5 11" id="KW-0863">Zinc-finger</keyword>
<dbReference type="PROSITE" id="PS51029">
    <property type="entry name" value="MADF"/>
    <property type="match status" value="1"/>
</dbReference>
<dbReference type="Proteomes" id="UP000694890">
    <property type="component" value="Linkage group LG18"/>
</dbReference>
<feature type="domain" description="C2H2-type" evidence="13">
    <location>
        <begin position="732"/>
        <end position="759"/>
    </location>
</feature>
<dbReference type="PANTHER" id="PTHR24394">
    <property type="entry name" value="ZINC FINGER PROTEIN"/>
    <property type="match status" value="1"/>
</dbReference>
<evidence type="ECO:0000256" key="7">
    <source>
        <dbReference type="ARBA" id="ARBA00023015"/>
    </source>
</evidence>
<dbReference type="InterPro" id="IPR036236">
    <property type="entry name" value="Znf_C2H2_sf"/>
</dbReference>
<protein>
    <submittedName>
        <fullName evidence="16">Zinc finger protein 572</fullName>
    </submittedName>
</protein>
<keyword evidence="3" id="KW-0479">Metal-binding</keyword>
<evidence type="ECO:0000313" key="16">
    <source>
        <dbReference type="RefSeq" id="XP_050933580.1"/>
    </source>
</evidence>
<dbReference type="CDD" id="cd11657">
    <property type="entry name" value="TIN2_N"/>
    <property type="match status" value="1"/>
</dbReference>
<dbReference type="PANTHER" id="PTHR24394:SF47">
    <property type="entry name" value="ZINC FINGER AND BTB DOMAIN CONTAINING 20"/>
    <property type="match status" value="1"/>
</dbReference>
<feature type="domain" description="C2H2-type" evidence="13">
    <location>
        <begin position="620"/>
        <end position="647"/>
    </location>
</feature>
<feature type="compositionally biased region" description="Acidic residues" evidence="12">
    <location>
        <begin position="431"/>
        <end position="443"/>
    </location>
</feature>
<evidence type="ECO:0000313" key="15">
    <source>
        <dbReference type="Proteomes" id="UP000694890"/>
    </source>
</evidence>
<dbReference type="PROSITE" id="PS00028">
    <property type="entry name" value="ZINC_FINGER_C2H2_1"/>
    <property type="match status" value="9"/>
</dbReference>
<evidence type="ECO:0000256" key="1">
    <source>
        <dbReference type="ARBA" id="ARBA00004123"/>
    </source>
</evidence>
<feature type="domain" description="C2H2-type" evidence="13">
    <location>
        <begin position="760"/>
        <end position="785"/>
    </location>
</feature>
<keyword evidence="10" id="KW-0539">Nucleus</keyword>
<evidence type="ECO:0000256" key="4">
    <source>
        <dbReference type="ARBA" id="ARBA00022737"/>
    </source>
</evidence>
<evidence type="ECO:0000259" key="13">
    <source>
        <dbReference type="PROSITE" id="PS50157"/>
    </source>
</evidence>
<dbReference type="Pfam" id="PF13894">
    <property type="entry name" value="zf-C2H2_4"/>
    <property type="match status" value="1"/>
</dbReference>
<organism evidence="15 16">
    <name type="scientific">Lates calcarifer</name>
    <name type="common">Barramundi</name>
    <name type="synonym">Holocentrus calcarifer</name>
    <dbReference type="NCBI Taxonomy" id="8187"/>
    <lineage>
        <taxon>Eukaryota</taxon>
        <taxon>Metazoa</taxon>
        <taxon>Chordata</taxon>
        <taxon>Craniata</taxon>
        <taxon>Vertebrata</taxon>
        <taxon>Euteleostomi</taxon>
        <taxon>Actinopterygii</taxon>
        <taxon>Neopterygii</taxon>
        <taxon>Teleostei</taxon>
        <taxon>Neoteleostei</taxon>
        <taxon>Acanthomorphata</taxon>
        <taxon>Carangaria</taxon>
        <taxon>Carangaria incertae sedis</taxon>
        <taxon>Centropomidae</taxon>
        <taxon>Lates</taxon>
    </lineage>
</organism>
<feature type="domain" description="C2H2-type" evidence="13">
    <location>
        <begin position="704"/>
        <end position="731"/>
    </location>
</feature>
<feature type="domain" description="C2H2-type" evidence="13">
    <location>
        <begin position="562"/>
        <end position="589"/>
    </location>
</feature>
<evidence type="ECO:0000256" key="6">
    <source>
        <dbReference type="ARBA" id="ARBA00022833"/>
    </source>
</evidence>
<dbReference type="SMART" id="SM00595">
    <property type="entry name" value="MADF"/>
    <property type="match status" value="1"/>
</dbReference>
<keyword evidence="9" id="KW-0804">Transcription</keyword>
<reference evidence="16" key="1">
    <citation type="submission" date="2025-08" db="UniProtKB">
        <authorList>
            <consortium name="RefSeq"/>
        </authorList>
    </citation>
    <scope>IDENTIFICATION</scope>
    <source>
        <tissue evidence="16">Brain</tissue>
    </source>
</reference>
<keyword evidence="4" id="KW-0677">Repeat</keyword>
<dbReference type="GeneID" id="108890154"/>
<dbReference type="FunFam" id="3.30.160.60:FF:000690">
    <property type="entry name" value="Zinc finger protein 354C"/>
    <property type="match status" value="1"/>
</dbReference>
<dbReference type="PROSITE" id="PS50157">
    <property type="entry name" value="ZINC_FINGER_C2H2_2"/>
    <property type="match status" value="9"/>
</dbReference>
<dbReference type="RefSeq" id="XP_050933580.1">
    <property type="nucleotide sequence ID" value="XM_051077623.1"/>
</dbReference>
<comment type="similarity">
    <text evidence="2">Belongs to the krueppel C2H2-type zinc-finger protein family.</text>
</comment>
<gene>
    <name evidence="16" type="primary">LOC108890154</name>
</gene>
<feature type="domain" description="C2H2-type" evidence="13">
    <location>
        <begin position="676"/>
        <end position="703"/>
    </location>
</feature>
<feature type="compositionally biased region" description="Basic and acidic residues" evidence="12">
    <location>
        <begin position="486"/>
        <end position="507"/>
    </location>
</feature>
<keyword evidence="6" id="KW-0862">Zinc</keyword>
<feature type="compositionally biased region" description="Basic and acidic residues" evidence="12">
    <location>
        <begin position="465"/>
        <end position="476"/>
    </location>
</feature>
<evidence type="ECO:0000259" key="14">
    <source>
        <dbReference type="PROSITE" id="PS51029"/>
    </source>
</evidence>
<evidence type="ECO:0000256" key="12">
    <source>
        <dbReference type="SAM" id="MobiDB-lite"/>
    </source>
</evidence>
<dbReference type="AlphaFoldDB" id="A0AAJ8BJA6"/>
<feature type="domain" description="C2H2-type" evidence="13">
    <location>
        <begin position="592"/>
        <end position="619"/>
    </location>
</feature>
<feature type="region of interest" description="Disordered" evidence="12">
    <location>
        <begin position="385"/>
        <end position="512"/>
    </location>
</feature>
<evidence type="ECO:0000256" key="3">
    <source>
        <dbReference type="ARBA" id="ARBA00022723"/>
    </source>
</evidence>
<dbReference type="FunFam" id="3.30.160.60:FF:000671">
    <property type="entry name" value="Zinc finger protein 26"/>
    <property type="match status" value="1"/>
</dbReference>
<evidence type="ECO:0000256" key="9">
    <source>
        <dbReference type="ARBA" id="ARBA00023163"/>
    </source>
</evidence>
<feature type="domain" description="MADF" evidence="14">
    <location>
        <begin position="21"/>
        <end position="104"/>
    </location>
</feature>
<feature type="domain" description="C2H2-type" evidence="13">
    <location>
        <begin position="534"/>
        <end position="561"/>
    </location>
</feature>
<evidence type="ECO:0000256" key="2">
    <source>
        <dbReference type="ARBA" id="ARBA00006991"/>
    </source>
</evidence>
<proteinExistence type="inferred from homology"/>
<dbReference type="GO" id="GO:0005634">
    <property type="term" value="C:nucleus"/>
    <property type="evidence" value="ECO:0007669"/>
    <property type="project" value="UniProtKB-SubCell"/>
</dbReference>
<evidence type="ECO:0000256" key="8">
    <source>
        <dbReference type="ARBA" id="ARBA00023125"/>
    </source>
</evidence>
<dbReference type="GO" id="GO:0003690">
    <property type="term" value="F:double-stranded DNA binding"/>
    <property type="evidence" value="ECO:0007669"/>
    <property type="project" value="UniProtKB-ARBA"/>
</dbReference>